<feature type="region of interest" description="Disordered" evidence="11">
    <location>
        <begin position="321"/>
        <end position="383"/>
    </location>
</feature>
<evidence type="ECO:0000313" key="14">
    <source>
        <dbReference type="EMBL" id="WAQ97701.1"/>
    </source>
</evidence>
<dbReference type="PANTHER" id="PTHR45747">
    <property type="entry name" value="HISTONE-LYSINE N-METHYLTRANSFERASE E(Z)"/>
    <property type="match status" value="1"/>
</dbReference>
<dbReference type="InterPro" id="IPR026489">
    <property type="entry name" value="CXC_dom"/>
</dbReference>
<feature type="region of interest" description="Disordered" evidence="11">
    <location>
        <begin position="452"/>
        <end position="472"/>
    </location>
</feature>
<dbReference type="InterPro" id="IPR033467">
    <property type="entry name" value="Tesmin/TSO1-like_CXC"/>
</dbReference>
<feature type="compositionally biased region" description="Basic residues" evidence="11">
    <location>
        <begin position="463"/>
        <end position="472"/>
    </location>
</feature>
<dbReference type="Pfam" id="PF18118">
    <property type="entry name" value="PRC2_HTH_1"/>
    <property type="match status" value="1"/>
</dbReference>
<keyword evidence="6" id="KW-0156">Chromatin regulator</keyword>
<dbReference type="Proteomes" id="UP001164746">
    <property type="component" value="Chromosome 3"/>
</dbReference>
<keyword evidence="5" id="KW-0949">S-adenosyl-L-methionine</keyword>
<reference evidence="14" key="1">
    <citation type="submission" date="2022-11" db="EMBL/GenBank/DDBJ databases">
        <title>Centuries of genome instability and evolution in soft-shell clam transmissible cancer (bioRxiv).</title>
        <authorList>
            <person name="Hart S.F.M."/>
            <person name="Yonemitsu M.A."/>
            <person name="Giersch R.M."/>
            <person name="Beal B.F."/>
            <person name="Arriagada G."/>
            <person name="Davis B.W."/>
            <person name="Ostrander E.A."/>
            <person name="Goff S.P."/>
            <person name="Metzger M.J."/>
        </authorList>
    </citation>
    <scope>NUCLEOTIDE SEQUENCE</scope>
    <source>
        <strain evidence="14">MELC-2E11</strain>
        <tissue evidence="14">Siphon/mantle</tissue>
    </source>
</reference>
<comment type="catalytic activity">
    <reaction evidence="10">
        <text>L-lysyl(27)-[histone H3] + 3 S-adenosyl-L-methionine = N(6),N(6),N(6)-trimethyl-L-lysyl(27)-[histone H3] + 3 S-adenosyl-L-homocysteine + 3 H(+)</text>
        <dbReference type="Rhea" id="RHEA:60292"/>
        <dbReference type="Rhea" id="RHEA-COMP:15535"/>
        <dbReference type="Rhea" id="RHEA-COMP:15548"/>
        <dbReference type="ChEBI" id="CHEBI:15378"/>
        <dbReference type="ChEBI" id="CHEBI:29969"/>
        <dbReference type="ChEBI" id="CHEBI:57856"/>
        <dbReference type="ChEBI" id="CHEBI:59789"/>
        <dbReference type="ChEBI" id="CHEBI:61961"/>
        <dbReference type="EC" id="2.1.1.356"/>
    </reaction>
</comment>
<dbReference type="SUPFAM" id="SSF82199">
    <property type="entry name" value="SET domain"/>
    <property type="match status" value="1"/>
</dbReference>
<keyword evidence="9" id="KW-0539">Nucleus</keyword>
<dbReference type="InterPro" id="IPR045318">
    <property type="entry name" value="EZH1/2-like"/>
</dbReference>
<dbReference type="Pfam" id="PF18264">
    <property type="entry name" value="preSET_CXC"/>
    <property type="match status" value="1"/>
</dbReference>
<sequence length="773" mass="87473">MEKEDKSSTDLVIDSELKRFVRNEYLRLRNLKKNRHAELVRRLYSENRAEIQADLEEAKCSQPRPRCQLFHKIDILGSTPVTHNCEVSSCVKELASQSVPLRVMNSLKPIPFMYSWAPLQQNFVVEDETVLHNIPYMGDEVLEKDTSFIEELIRNYDGKVHGDKDKSLLDDEIFVGLVSAVANWLRENHNIKIEEGELSDTSPLEQPEVFEAISAVFPEKGKPETLKHLYRDLLDKKDPSTLPPECTPNIDGQDAMSVPREQTMHSFHTLFCRRCYKYDCFLHPYRPHPSKAMRKPPERKQEPEPCGPACFMHLTGYIEKEASVGGGSGSDQERSERSRSPLPVGGKSERSSSPVGGTKNRKRKANGTAGSGSEDSNDGSGSVMKMKYKSLEQRFPMKEKNVRLEWTGAEQSLFRVLTDMYRSNYCAIAKLLWEKSCKQVYEFASNEMSHLQELTEDSEKTPPRKTKSKKRPISKVWALHSKRVQMKKDSNMKVVSNYVPCDHPGTRCDETCNCVMAQNFCEKFCQCSPECENRFPGCRCKAQCNTKQCPCYLAVRECDPDLCQMCGADQFDTEKISCKNVNVQRNQKKHLLLAPSDIAGWGIFLKESSEKNEFISEYCGEVISQDEADRRGKVYDKYMCSFLFNLNNDFVVDATRKGNKIRFANHSINPNCYAKVMMVNGDHRIGIFAKRAIQAGEELFFDYSLQGHKTFKSTPSSHSHNLILLVAVLNSASGGFSVLYTASSGSSVFSASNGSPVLYTASSGSLISEKAYE</sequence>
<evidence type="ECO:0000256" key="8">
    <source>
        <dbReference type="ARBA" id="ARBA00023163"/>
    </source>
</evidence>
<dbReference type="PROSITE" id="PS51633">
    <property type="entry name" value="CXC"/>
    <property type="match status" value="1"/>
</dbReference>
<feature type="domain" description="SET" evidence="12">
    <location>
        <begin position="589"/>
        <end position="704"/>
    </location>
</feature>
<dbReference type="Pfam" id="PF00856">
    <property type="entry name" value="SET"/>
    <property type="match status" value="1"/>
</dbReference>
<dbReference type="PANTHER" id="PTHR45747:SF4">
    <property type="entry name" value="HISTONE-LYSINE N-METHYLTRANSFERASE E(Z)"/>
    <property type="match status" value="1"/>
</dbReference>
<evidence type="ECO:0000256" key="3">
    <source>
        <dbReference type="ARBA" id="ARBA00022603"/>
    </source>
</evidence>
<evidence type="ECO:0000256" key="4">
    <source>
        <dbReference type="ARBA" id="ARBA00022679"/>
    </source>
</evidence>
<dbReference type="InterPro" id="IPR046341">
    <property type="entry name" value="SET_dom_sf"/>
</dbReference>
<evidence type="ECO:0000256" key="1">
    <source>
        <dbReference type="ARBA" id="ARBA00004123"/>
    </source>
</evidence>
<dbReference type="SMART" id="SM00317">
    <property type="entry name" value="SET"/>
    <property type="match status" value="1"/>
</dbReference>
<evidence type="ECO:0000256" key="2">
    <source>
        <dbReference type="ARBA" id="ARBA00012186"/>
    </source>
</evidence>
<dbReference type="InterPro" id="IPR041343">
    <property type="entry name" value="PRC2_HTH_1"/>
</dbReference>
<evidence type="ECO:0000256" key="10">
    <source>
        <dbReference type="ARBA" id="ARBA00048568"/>
    </source>
</evidence>
<evidence type="ECO:0000259" key="12">
    <source>
        <dbReference type="PROSITE" id="PS50280"/>
    </source>
</evidence>
<gene>
    <name evidence="14" type="ORF">MAR_022074</name>
</gene>
<evidence type="ECO:0000259" key="13">
    <source>
        <dbReference type="PROSITE" id="PS51633"/>
    </source>
</evidence>
<evidence type="ECO:0000256" key="5">
    <source>
        <dbReference type="ARBA" id="ARBA00022691"/>
    </source>
</evidence>
<evidence type="ECO:0000313" key="15">
    <source>
        <dbReference type="Proteomes" id="UP001164746"/>
    </source>
</evidence>
<proteinExistence type="predicted"/>
<dbReference type="InterPro" id="IPR048358">
    <property type="entry name" value="EZH1/2_MCSS"/>
</dbReference>
<organism evidence="14 15">
    <name type="scientific">Mya arenaria</name>
    <name type="common">Soft-shell clam</name>
    <dbReference type="NCBI Taxonomy" id="6604"/>
    <lineage>
        <taxon>Eukaryota</taxon>
        <taxon>Metazoa</taxon>
        <taxon>Spiralia</taxon>
        <taxon>Lophotrochozoa</taxon>
        <taxon>Mollusca</taxon>
        <taxon>Bivalvia</taxon>
        <taxon>Autobranchia</taxon>
        <taxon>Heteroconchia</taxon>
        <taxon>Euheterodonta</taxon>
        <taxon>Imparidentia</taxon>
        <taxon>Neoheterodontei</taxon>
        <taxon>Myida</taxon>
        <taxon>Myoidea</taxon>
        <taxon>Myidae</taxon>
        <taxon>Mya</taxon>
    </lineage>
</organism>
<keyword evidence="15" id="KW-1185">Reference proteome</keyword>
<dbReference type="SMART" id="SM01114">
    <property type="entry name" value="CXC"/>
    <property type="match status" value="1"/>
</dbReference>
<dbReference type="Gene3D" id="2.170.270.10">
    <property type="entry name" value="SET domain"/>
    <property type="match status" value="1"/>
</dbReference>
<comment type="subcellular location">
    <subcellularLocation>
        <location evidence="1">Nucleus</location>
    </subcellularLocation>
</comment>
<dbReference type="PROSITE" id="PS50280">
    <property type="entry name" value="SET"/>
    <property type="match status" value="1"/>
</dbReference>
<dbReference type="EC" id="2.1.1.356" evidence="2"/>
<keyword evidence="3" id="KW-0489">Methyltransferase</keyword>
<keyword evidence="8" id="KW-0804">Transcription</keyword>
<dbReference type="InterPro" id="IPR041355">
    <property type="entry name" value="Pre-SET_CXC"/>
</dbReference>
<dbReference type="EMBL" id="CP111014">
    <property type="protein sequence ID" value="WAQ97701.1"/>
    <property type="molecule type" value="Genomic_DNA"/>
</dbReference>
<evidence type="ECO:0000256" key="9">
    <source>
        <dbReference type="ARBA" id="ARBA00023242"/>
    </source>
</evidence>
<evidence type="ECO:0000256" key="6">
    <source>
        <dbReference type="ARBA" id="ARBA00022853"/>
    </source>
</evidence>
<feature type="domain" description="CXC" evidence="13">
    <location>
        <begin position="481"/>
        <end position="582"/>
    </location>
</feature>
<feature type="compositionally biased region" description="Low complexity" evidence="11">
    <location>
        <begin position="371"/>
        <end position="382"/>
    </location>
</feature>
<accession>A0ABY7DM71</accession>
<protein>
    <recommendedName>
        <fullName evidence="2">[histone H3]-lysine(27) N-trimethyltransferase</fullName>
        <ecNumber evidence="2">2.1.1.356</ecNumber>
    </recommendedName>
</protein>
<evidence type="ECO:0000256" key="7">
    <source>
        <dbReference type="ARBA" id="ARBA00023015"/>
    </source>
</evidence>
<dbReference type="InterPro" id="IPR001214">
    <property type="entry name" value="SET_dom"/>
</dbReference>
<keyword evidence="4" id="KW-0808">Transferase</keyword>
<evidence type="ECO:0000256" key="11">
    <source>
        <dbReference type="SAM" id="MobiDB-lite"/>
    </source>
</evidence>
<name>A0ABY7DM71_MYAAR</name>
<keyword evidence="7" id="KW-0805">Transcription regulation</keyword>
<dbReference type="Pfam" id="PF21358">
    <property type="entry name" value="Ezh2_MCSS"/>
    <property type="match status" value="1"/>
</dbReference>